<evidence type="ECO:0000256" key="5">
    <source>
        <dbReference type="ARBA" id="ARBA00023136"/>
    </source>
</evidence>
<keyword evidence="4 6" id="KW-1133">Transmembrane helix</keyword>
<comment type="subcellular location">
    <subcellularLocation>
        <location evidence="1">Cell membrane</location>
        <topology evidence="1">Multi-pass membrane protein</topology>
    </subcellularLocation>
</comment>
<gene>
    <name evidence="7" type="ORF">FY030_03330</name>
</gene>
<keyword evidence="8" id="KW-1185">Reference proteome</keyword>
<reference evidence="7 8" key="1">
    <citation type="submission" date="2019-09" db="EMBL/GenBank/DDBJ databases">
        <title>Serinicoccus pratensis sp. nov., isolated from meadow soil.</title>
        <authorList>
            <person name="Zhang W."/>
        </authorList>
    </citation>
    <scope>NUCLEOTIDE SEQUENCE [LARGE SCALE GENOMIC DNA]</scope>
    <source>
        <strain evidence="7 8">W204</strain>
    </source>
</reference>
<dbReference type="InterPro" id="IPR036259">
    <property type="entry name" value="MFS_trans_sf"/>
</dbReference>
<keyword evidence="2" id="KW-1003">Cell membrane</keyword>
<dbReference type="GO" id="GO:0005886">
    <property type="term" value="C:plasma membrane"/>
    <property type="evidence" value="ECO:0007669"/>
    <property type="project" value="UniProtKB-SubCell"/>
</dbReference>
<evidence type="ECO:0000256" key="1">
    <source>
        <dbReference type="ARBA" id="ARBA00004651"/>
    </source>
</evidence>
<feature type="transmembrane region" description="Helical" evidence="6">
    <location>
        <begin position="289"/>
        <end position="308"/>
    </location>
</feature>
<dbReference type="Pfam" id="PF07690">
    <property type="entry name" value="MFS_1"/>
    <property type="match status" value="1"/>
</dbReference>
<protein>
    <submittedName>
        <fullName evidence="7">MFS transporter</fullName>
    </submittedName>
</protein>
<keyword evidence="5 6" id="KW-0472">Membrane</keyword>
<proteinExistence type="predicted"/>
<dbReference type="AlphaFoldDB" id="A0A5J6V2E6"/>
<feature type="transmembrane region" description="Helical" evidence="6">
    <location>
        <begin position="314"/>
        <end position="336"/>
    </location>
</feature>
<feature type="transmembrane region" description="Helical" evidence="6">
    <location>
        <begin position="260"/>
        <end position="282"/>
    </location>
</feature>
<dbReference type="GO" id="GO:0022857">
    <property type="term" value="F:transmembrane transporter activity"/>
    <property type="evidence" value="ECO:0007669"/>
    <property type="project" value="InterPro"/>
</dbReference>
<dbReference type="EMBL" id="CP044427">
    <property type="protein sequence ID" value="QFG67885.1"/>
    <property type="molecule type" value="Genomic_DNA"/>
</dbReference>
<dbReference type="PANTHER" id="PTHR23513:SF6">
    <property type="entry name" value="MAJOR FACILITATOR SUPERFAMILY ASSOCIATED DOMAIN-CONTAINING PROTEIN"/>
    <property type="match status" value="1"/>
</dbReference>
<name>A0A5J6V2E6_9MICO</name>
<dbReference type="OrthoDB" id="4965946at2"/>
<feature type="transmembrane region" description="Helical" evidence="6">
    <location>
        <begin position="348"/>
        <end position="373"/>
    </location>
</feature>
<dbReference type="KEGG" id="serw:FY030_03330"/>
<feature type="transmembrane region" description="Helical" evidence="6">
    <location>
        <begin position="165"/>
        <end position="192"/>
    </location>
</feature>
<organism evidence="7 8">
    <name type="scientific">Ornithinimicrobium pratense</name>
    <dbReference type="NCBI Taxonomy" id="2593973"/>
    <lineage>
        <taxon>Bacteria</taxon>
        <taxon>Bacillati</taxon>
        <taxon>Actinomycetota</taxon>
        <taxon>Actinomycetes</taxon>
        <taxon>Micrococcales</taxon>
        <taxon>Ornithinimicrobiaceae</taxon>
        <taxon>Ornithinimicrobium</taxon>
    </lineage>
</organism>
<evidence type="ECO:0000313" key="7">
    <source>
        <dbReference type="EMBL" id="QFG67885.1"/>
    </source>
</evidence>
<keyword evidence="3 6" id="KW-0812">Transmembrane</keyword>
<feature type="transmembrane region" description="Helical" evidence="6">
    <location>
        <begin position="379"/>
        <end position="396"/>
    </location>
</feature>
<dbReference type="PANTHER" id="PTHR23513">
    <property type="entry name" value="INTEGRAL MEMBRANE EFFLUX PROTEIN-RELATED"/>
    <property type="match status" value="1"/>
</dbReference>
<evidence type="ECO:0000313" key="8">
    <source>
        <dbReference type="Proteomes" id="UP000326546"/>
    </source>
</evidence>
<dbReference type="Proteomes" id="UP000326546">
    <property type="component" value="Chromosome"/>
</dbReference>
<feature type="transmembrane region" description="Helical" evidence="6">
    <location>
        <begin position="228"/>
        <end position="248"/>
    </location>
</feature>
<accession>A0A5J6V2E6</accession>
<evidence type="ECO:0000256" key="2">
    <source>
        <dbReference type="ARBA" id="ARBA00022475"/>
    </source>
</evidence>
<dbReference type="RefSeq" id="WP_158060277.1">
    <property type="nucleotide sequence ID" value="NZ_CP044427.1"/>
</dbReference>
<evidence type="ECO:0000256" key="3">
    <source>
        <dbReference type="ARBA" id="ARBA00022692"/>
    </source>
</evidence>
<sequence length="414" mass="41842">MFRPASSAAPLWRQPGYLTWLLTDTAVGLATQVQAFVLPLVVILLTSDPALAGAVAALGVGARVVTTLVGGVLADRHDLRRLMVLSGGLGAGLAVLMAVAYATGLGVTALAVLNMLAGIRAGLLGVASDAALKQVVSSEQLPVASSANQARDAAVQLGAGPAGGALLVLGPVIALLTTAAVFVTSALSALALKGDFQADRDPSTAGSAWREAADGVRWLWGQQVLRRILCVAMLLNLGLTSGVTTLIYGLSVQGLDPARIGLVTSAIGSAMLVGAVAATRIVQHVPSGVVATVGMAMAGLSMAALPFVPGFWPTLAVLFVGTLGAPACNAAMMSYFMHLVPRRLLGRALSGASLLTTGAVPLSPVIAGLGLAWVGLTPTLMTAGTICLLAVLALLADRGLRTLPRPADWPEPQA</sequence>
<dbReference type="InterPro" id="IPR011701">
    <property type="entry name" value="MFS"/>
</dbReference>
<dbReference type="Gene3D" id="1.20.1250.20">
    <property type="entry name" value="MFS general substrate transporter like domains"/>
    <property type="match status" value="1"/>
</dbReference>
<evidence type="ECO:0000256" key="4">
    <source>
        <dbReference type="ARBA" id="ARBA00022989"/>
    </source>
</evidence>
<dbReference type="SUPFAM" id="SSF103473">
    <property type="entry name" value="MFS general substrate transporter"/>
    <property type="match status" value="1"/>
</dbReference>
<dbReference type="CDD" id="cd06173">
    <property type="entry name" value="MFS_MefA_like"/>
    <property type="match status" value="1"/>
</dbReference>
<feature type="transmembrane region" description="Helical" evidence="6">
    <location>
        <begin position="51"/>
        <end position="73"/>
    </location>
</feature>
<evidence type="ECO:0000256" key="6">
    <source>
        <dbReference type="SAM" id="Phobius"/>
    </source>
</evidence>
<feature type="transmembrane region" description="Helical" evidence="6">
    <location>
        <begin position="85"/>
        <end position="113"/>
    </location>
</feature>
<feature type="transmembrane region" description="Helical" evidence="6">
    <location>
        <begin position="21"/>
        <end position="45"/>
    </location>
</feature>